<dbReference type="NCBIfam" id="TIGR00835">
    <property type="entry name" value="agcS"/>
    <property type="match status" value="1"/>
</dbReference>
<keyword evidence="7 8" id="KW-0472">Membrane</keyword>
<feature type="transmembrane region" description="Helical" evidence="8">
    <location>
        <begin position="589"/>
        <end position="614"/>
    </location>
</feature>
<name>A0A1J1DWJ1_9FLAO</name>
<dbReference type="AlphaFoldDB" id="A0A1J1DWJ1"/>
<feature type="region of interest" description="Disordered" evidence="9">
    <location>
        <begin position="34"/>
        <end position="80"/>
    </location>
</feature>
<sequence>MNKTLLLVLIVAFFSFAHNFSLAQNNAEVLEDTLEQSDTKSISSDDDNNHGSHSETQTREGSLDDVTSDTQQSKEEESLGDKIESVFAPIVEVMQEVFFWDPLSFLGLYDPIVYDEHGKVVIDNIFSGTVNANANSHEIEGNGTNFLELSEGDNIVLGGNLYEIEKILNDKSLTLKSPVLSSVEHENFGFAKKTVVPIILLWLVFAAVFFTIRLGFINLRGMRHALDLLRGKYENPDDKGEVSPFQALATALSGTVGLGNIAGVAIAVSVGGPGATFWMIAMGMLGMALKFAECMLGVKYRVITDGVVNGGPMYYISKGLENRNFPLTGKAMAVVFSILAVITSFGGGNMFQANQAFAQLANKFPQMEDYGVVFGIGLALLIGVVILGGIKSIAKVTEKIVPFMAGFYMLVSFVIILAHYDNIWSSFILIFEQAFNADSMKGGFIGVMVVGFQRAAFSNEAGVGSAPIAHSAVKTEEPVSEGVVALLEPFIDTVIICTTTALVIIITGRHEVVGLEGVELTSSAFESVFPWFSYALIIVIFLFAFSTAISWSYYGLKAWTYLFGTGVVSESIYKSIFLIFIVIGSSSSIKYVLAFSDIVQLLMSVPNIIGLLILSNEINRDKISYFLRVKSGEIKRFKK</sequence>
<feature type="chain" id="PRO_5012588398" evidence="10">
    <location>
        <begin position="24"/>
        <end position="639"/>
    </location>
</feature>
<feature type="transmembrane region" description="Helical" evidence="8">
    <location>
        <begin position="370"/>
        <end position="388"/>
    </location>
</feature>
<evidence type="ECO:0000256" key="7">
    <source>
        <dbReference type="ARBA" id="ARBA00023136"/>
    </source>
</evidence>
<accession>A0A1J1DWJ1</accession>
<dbReference type="EMBL" id="AP014564">
    <property type="protein sequence ID" value="BAV94231.1"/>
    <property type="molecule type" value="Genomic_DNA"/>
</dbReference>
<keyword evidence="5 8" id="KW-0812">Transmembrane</keyword>
<keyword evidence="4 8" id="KW-1003">Cell membrane</keyword>
<keyword evidence="8" id="KW-0769">Symport</keyword>
<keyword evidence="10" id="KW-0732">Signal</keyword>
<feature type="transmembrane region" description="Helical" evidence="8">
    <location>
        <begin position="331"/>
        <end position="350"/>
    </location>
</feature>
<evidence type="ECO:0000256" key="6">
    <source>
        <dbReference type="ARBA" id="ARBA00022989"/>
    </source>
</evidence>
<evidence type="ECO:0000256" key="5">
    <source>
        <dbReference type="ARBA" id="ARBA00022692"/>
    </source>
</evidence>
<evidence type="ECO:0000313" key="12">
    <source>
        <dbReference type="Proteomes" id="UP000243197"/>
    </source>
</evidence>
<evidence type="ECO:0000256" key="4">
    <source>
        <dbReference type="ARBA" id="ARBA00022475"/>
    </source>
</evidence>
<dbReference type="OrthoDB" id="9804874at2"/>
<feature type="transmembrane region" description="Helical" evidence="8">
    <location>
        <begin position="247"/>
        <end position="269"/>
    </location>
</feature>
<dbReference type="InterPro" id="IPR001463">
    <property type="entry name" value="Na/Ala_symport"/>
</dbReference>
<dbReference type="PANTHER" id="PTHR30330:SF3">
    <property type="entry name" value="TRANSCRIPTIONAL REGULATOR, LRP FAMILY"/>
    <property type="match status" value="1"/>
</dbReference>
<dbReference type="Gene3D" id="1.20.1740.10">
    <property type="entry name" value="Amino acid/polyamine transporter I"/>
    <property type="match status" value="1"/>
</dbReference>
<feature type="signal peptide" evidence="10">
    <location>
        <begin position="1"/>
        <end position="23"/>
    </location>
</feature>
<comment type="subcellular location">
    <subcellularLocation>
        <location evidence="1 8">Cell membrane</location>
        <topology evidence="1 8">Multi-pass membrane protein</topology>
    </subcellularLocation>
</comment>
<dbReference type="RefSeq" id="WP_096684989.1">
    <property type="nucleotide sequence ID" value="NZ_AP014564.1"/>
</dbReference>
<protein>
    <submittedName>
        <fullName evidence="11">Na(+)-linked D-alanine glycine permease</fullName>
    </submittedName>
</protein>
<dbReference type="Proteomes" id="UP000243197">
    <property type="component" value="Chromosome"/>
</dbReference>
<evidence type="ECO:0000256" key="3">
    <source>
        <dbReference type="ARBA" id="ARBA00022448"/>
    </source>
</evidence>
<keyword evidence="6 8" id="KW-1133">Transmembrane helix</keyword>
<dbReference type="Pfam" id="PF01235">
    <property type="entry name" value="Na_Ala_symp"/>
    <property type="match status" value="1"/>
</dbReference>
<gene>
    <name evidence="11" type="ORF">JBKA6_0218</name>
</gene>
<feature type="transmembrane region" description="Helical" evidence="8">
    <location>
        <begin position="195"/>
        <end position="216"/>
    </location>
</feature>
<evidence type="ECO:0000256" key="2">
    <source>
        <dbReference type="ARBA" id="ARBA00009261"/>
    </source>
</evidence>
<evidence type="ECO:0000313" key="11">
    <source>
        <dbReference type="EMBL" id="BAV94231.1"/>
    </source>
</evidence>
<keyword evidence="12" id="KW-1185">Reference proteome</keyword>
<feature type="transmembrane region" description="Helical" evidence="8">
    <location>
        <begin position="531"/>
        <end position="554"/>
    </location>
</feature>
<dbReference type="GO" id="GO:0005283">
    <property type="term" value="F:amino acid:sodium symporter activity"/>
    <property type="evidence" value="ECO:0007669"/>
    <property type="project" value="InterPro"/>
</dbReference>
<evidence type="ECO:0000256" key="9">
    <source>
        <dbReference type="SAM" id="MobiDB-lite"/>
    </source>
</evidence>
<dbReference type="KEGG" id="ise:JBKA6_0218"/>
<dbReference type="PRINTS" id="PR00175">
    <property type="entry name" value="NAALASMPORT"/>
</dbReference>
<evidence type="ECO:0000256" key="1">
    <source>
        <dbReference type="ARBA" id="ARBA00004651"/>
    </source>
</evidence>
<dbReference type="GO" id="GO:0005886">
    <property type="term" value="C:plasma membrane"/>
    <property type="evidence" value="ECO:0007669"/>
    <property type="project" value="UniProtKB-SubCell"/>
</dbReference>
<comment type="similarity">
    <text evidence="2 8">Belongs to the alanine or glycine:cation symporter (AGCS) (TC 2.A.25) family.</text>
</comment>
<feature type="compositionally biased region" description="Basic and acidic residues" evidence="9">
    <location>
        <begin position="47"/>
        <end position="62"/>
    </location>
</feature>
<organism evidence="11 12">
    <name type="scientific">Ichthyobacterium seriolicida</name>
    <dbReference type="NCBI Taxonomy" id="242600"/>
    <lineage>
        <taxon>Bacteria</taxon>
        <taxon>Pseudomonadati</taxon>
        <taxon>Bacteroidota</taxon>
        <taxon>Flavobacteriia</taxon>
        <taxon>Flavobacteriales</taxon>
        <taxon>Ichthyobacteriaceae</taxon>
        <taxon>Ichthyobacterium</taxon>
    </lineage>
</organism>
<reference evidence="11 12" key="1">
    <citation type="submission" date="2014-03" db="EMBL/GenBank/DDBJ databases">
        <title>complete genome sequence of Flavobacteriaceae bacterium JBKA-6.</title>
        <authorList>
            <person name="Takano T."/>
            <person name="Nakamura Y."/>
            <person name="Takuma S."/>
            <person name="Yasuike M."/>
            <person name="Matsuyama T."/>
            <person name="Sakai T."/>
            <person name="Fujiwara A."/>
            <person name="Kimoto K."/>
            <person name="Fukuda Y."/>
            <person name="Kondo H."/>
            <person name="Hirono I."/>
            <person name="Nakayasu C."/>
        </authorList>
    </citation>
    <scope>NUCLEOTIDE SEQUENCE [LARGE SCALE GENOMIC DNA]</scope>
    <source>
        <strain evidence="11 12">JBKA-6</strain>
    </source>
</reference>
<dbReference type="PANTHER" id="PTHR30330">
    <property type="entry name" value="AGSS FAMILY TRANSPORTER, SODIUM-ALANINE"/>
    <property type="match status" value="1"/>
</dbReference>
<proteinExistence type="inferred from homology"/>
<evidence type="ECO:0000256" key="10">
    <source>
        <dbReference type="SAM" id="SignalP"/>
    </source>
</evidence>
<keyword evidence="3 8" id="KW-0813">Transport</keyword>
<feature type="transmembrane region" description="Helical" evidence="8">
    <location>
        <begin position="400"/>
        <end position="420"/>
    </location>
</feature>
<feature type="transmembrane region" description="Helical" evidence="8">
    <location>
        <begin position="561"/>
        <end position="583"/>
    </location>
</feature>
<evidence type="ECO:0000256" key="8">
    <source>
        <dbReference type="RuleBase" id="RU363064"/>
    </source>
</evidence>